<sequence length="254" mass="27918">MVNGDGSQGYANPSSWFGSFSGDGYAPATGNVPCINVLLYDKIPSTDVRKGWWLNADKHSPNWANLTWAGATGDAIANLTIEEIKVPFDAYTSIKFGQKSGVGSTLNNNDFPLMRVEEMILIKVEGLAKSGHEAEAKTLLESFVKTYRDPSYSVTAGGRTLADEIWFQRRVELWGEGFFVSDAKRLGKPIVRFHAGQTSNYPAAFKFNLAANDGWLNMRFPTREKNNNAGIIDNQEGSQPTPNQNGELRDGVTD</sequence>
<evidence type="ECO:0000256" key="5">
    <source>
        <dbReference type="ARBA" id="ARBA00023237"/>
    </source>
</evidence>
<evidence type="ECO:0000313" key="8">
    <source>
        <dbReference type="EMBL" id="RGW82373.1"/>
    </source>
</evidence>
<comment type="caution">
    <text evidence="8">The sequence shown here is derived from an EMBL/GenBank/DDBJ whole genome shotgun (WGS) entry which is preliminary data.</text>
</comment>
<dbReference type="InterPro" id="IPR012944">
    <property type="entry name" value="SusD_RagB_dom"/>
</dbReference>
<evidence type="ECO:0000256" key="4">
    <source>
        <dbReference type="ARBA" id="ARBA00023136"/>
    </source>
</evidence>
<protein>
    <submittedName>
        <fullName evidence="8">RagB/SusD family nutrient uptake outer membrane protein</fullName>
    </submittedName>
</protein>
<organism evidence="8 9">
    <name type="scientific">Segatella copri</name>
    <dbReference type="NCBI Taxonomy" id="165179"/>
    <lineage>
        <taxon>Bacteria</taxon>
        <taxon>Pseudomonadati</taxon>
        <taxon>Bacteroidota</taxon>
        <taxon>Bacteroidia</taxon>
        <taxon>Bacteroidales</taxon>
        <taxon>Prevotellaceae</taxon>
        <taxon>Segatella</taxon>
    </lineage>
</organism>
<keyword evidence="3" id="KW-0732">Signal</keyword>
<dbReference type="EMBL" id="QSAV01000003">
    <property type="protein sequence ID" value="RGW82373.1"/>
    <property type="molecule type" value="Genomic_DNA"/>
</dbReference>
<keyword evidence="5" id="KW-0998">Cell outer membrane</keyword>
<dbReference type="Proteomes" id="UP000285776">
    <property type="component" value="Unassembled WGS sequence"/>
</dbReference>
<feature type="domain" description="RagB/SusD" evidence="7">
    <location>
        <begin position="93"/>
        <end position="240"/>
    </location>
</feature>
<gene>
    <name evidence="8" type="ORF">DWV53_01170</name>
</gene>
<dbReference type="InterPro" id="IPR011990">
    <property type="entry name" value="TPR-like_helical_dom_sf"/>
</dbReference>
<comment type="similarity">
    <text evidence="2">Belongs to the SusD family.</text>
</comment>
<dbReference type="AlphaFoldDB" id="A0AA92UAK4"/>
<proteinExistence type="inferred from homology"/>
<evidence type="ECO:0000256" key="3">
    <source>
        <dbReference type="ARBA" id="ARBA00022729"/>
    </source>
</evidence>
<evidence type="ECO:0000256" key="6">
    <source>
        <dbReference type="SAM" id="MobiDB-lite"/>
    </source>
</evidence>
<name>A0AA92UAK4_9BACT</name>
<reference evidence="8 9" key="1">
    <citation type="submission" date="2018-08" db="EMBL/GenBank/DDBJ databases">
        <title>A genome reference for cultivated species of the human gut microbiota.</title>
        <authorList>
            <person name="Zou Y."/>
            <person name="Xue W."/>
            <person name="Luo G."/>
        </authorList>
    </citation>
    <scope>NUCLEOTIDE SEQUENCE [LARGE SCALE GENOMIC DNA]</scope>
    <source>
        <strain evidence="8 9">AF10-17</strain>
    </source>
</reference>
<dbReference type="GO" id="GO:0009279">
    <property type="term" value="C:cell outer membrane"/>
    <property type="evidence" value="ECO:0007669"/>
    <property type="project" value="UniProtKB-SubCell"/>
</dbReference>
<dbReference type="SUPFAM" id="SSF48452">
    <property type="entry name" value="TPR-like"/>
    <property type="match status" value="1"/>
</dbReference>
<evidence type="ECO:0000313" key="9">
    <source>
        <dbReference type="Proteomes" id="UP000285776"/>
    </source>
</evidence>
<feature type="region of interest" description="Disordered" evidence="6">
    <location>
        <begin position="226"/>
        <end position="254"/>
    </location>
</feature>
<evidence type="ECO:0000259" key="7">
    <source>
        <dbReference type="Pfam" id="PF07980"/>
    </source>
</evidence>
<evidence type="ECO:0000256" key="2">
    <source>
        <dbReference type="ARBA" id="ARBA00006275"/>
    </source>
</evidence>
<dbReference type="Pfam" id="PF07980">
    <property type="entry name" value="SusD_RagB"/>
    <property type="match status" value="1"/>
</dbReference>
<feature type="compositionally biased region" description="Polar residues" evidence="6">
    <location>
        <begin position="235"/>
        <end position="246"/>
    </location>
</feature>
<evidence type="ECO:0000256" key="1">
    <source>
        <dbReference type="ARBA" id="ARBA00004442"/>
    </source>
</evidence>
<dbReference type="Gene3D" id="1.25.40.390">
    <property type="match status" value="1"/>
</dbReference>
<accession>A0AA92UAK4</accession>
<comment type="subcellular location">
    <subcellularLocation>
        <location evidence="1">Cell outer membrane</location>
    </subcellularLocation>
</comment>
<keyword evidence="4" id="KW-0472">Membrane</keyword>